<protein>
    <submittedName>
        <fullName evidence="1">Uncharacterized protein</fullName>
    </submittedName>
</protein>
<dbReference type="EMBL" id="CM056743">
    <property type="protein sequence ID" value="KAJ8672876.1"/>
    <property type="molecule type" value="Genomic_DNA"/>
</dbReference>
<reference evidence="1" key="1">
    <citation type="submission" date="2023-04" db="EMBL/GenBank/DDBJ databases">
        <title>A chromosome-level genome assembly of the parasitoid wasp Eretmocerus hayati.</title>
        <authorList>
            <person name="Zhong Y."/>
            <person name="Liu S."/>
            <person name="Liu Y."/>
        </authorList>
    </citation>
    <scope>NUCLEOTIDE SEQUENCE</scope>
    <source>
        <strain evidence="1">ZJU_SS_LIU_2023</strain>
    </source>
</reference>
<gene>
    <name evidence="1" type="ORF">QAD02_004137</name>
</gene>
<accession>A0ACC2NP15</accession>
<organism evidence="1 2">
    <name type="scientific">Eretmocerus hayati</name>
    <dbReference type="NCBI Taxonomy" id="131215"/>
    <lineage>
        <taxon>Eukaryota</taxon>
        <taxon>Metazoa</taxon>
        <taxon>Ecdysozoa</taxon>
        <taxon>Arthropoda</taxon>
        <taxon>Hexapoda</taxon>
        <taxon>Insecta</taxon>
        <taxon>Pterygota</taxon>
        <taxon>Neoptera</taxon>
        <taxon>Endopterygota</taxon>
        <taxon>Hymenoptera</taxon>
        <taxon>Apocrita</taxon>
        <taxon>Proctotrupomorpha</taxon>
        <taxon>Chalcidoidea</taxon>
        <taxon>Aphelinidae</taxon>
        <taxon>Aphelininae</taxon>
        <taxon>Eretmocerus</taxon>
    </lineage>
</organism>
<name>A0ACC2NP15_9HYME</name>
<sequence length="606" mass="66637">MLDVLQLYSSANKSSAALFRLGESSKNYLATELIIVVAIGDNRMEQDYVRKYPFHIVEFKKRGRQTGKKWLDVVGSHCFHISKASGKKEDISNPRKPKKVQVYFPPPPYTEETYKNYNKALSELSGPLKEWQLFNVKVKARAENLPEALEKLSQLKNDENGWSTCDATPEECEAKAVAALRQAQLMAKSNALTQKFQSAMPSVHHASHNPPIDMDSDDDEATDGLKSLVESSNMSRNDSLNSSPTTVDGGETQNPGVLTSFVSKPQAKASLTKQQKGSVKPPKTSSKSSCSSEGDSGLLATLVVEVQGLRKDVKDLNDNFENLKKAVTDKSDIVRKDFIGTRHQLGEAFKYQFPLPTLEEFDRFNLELANPKSALKKHLLVVLEAGLDCKFVVSKSTINMMRMFIDKSVALQYVGCKPVANKSKDRLMVNTEFYKCMDLLIRNHRTLNKITTGLKEISSAVGSNLSNAKSWKIEPPVGHITIPTDTSAASVSTVTEAKTSTNQPQPVDTPILITVPHQNSIITFNPSSHDGRTLPVFVEEISEPSSKRMRLDNDPSSAASNQSSSYSILAENSDDQGESSSNDDSDEDSDSAGFIASLQGDNSAED</sequence>
<dbReference type="Proteomes" id="UP001239111">
    <property type="component" value="Chromosome 3"/>
</dbReference>
<evidence type="ECO:0000313" key="2">
    <source>
        <dbReference type="Proteomes" id="UP001239111"/>
    </source>
</evidence>
<comment type="caution">
    <text evidence="1">The sequence shown here is derived from an EMBL/GenBank/DDBJ whole genome shotgun (WGS) entry which is preliminary data.</text>
</comment>
<evidence type="ECO:0000313" key="1">
    <source>
        <dbReference type="EMBL" id="KAJ8672876.1"/>
    </source>
</evidence>
<keyword evidence="2" id="KW-1185">Reference proteome</keyword>
<proteinExistence type="predicted"/>